<comment type="caution">
    <text evidence="8">The sequence shown here is derived from an EMBL/GenBank/DDBJ whole genome shotgun (WGS) entry which is preliminary data.</text>
</comment>
<accession>A0A511Z393</accession>
<dbReference type="InterPro" id="IPR030678">
    <property type="entry name" value="Peptide/Ni-bd"/>
</dbReference>
<dbReference type="InterPro" id="IPR039424">
    <property type="entry name" value="SBP_5"/>
</dbReference>
<dbReference type="Gene3D" id="3.90.76.10">
    <property type="entry name" value="Dipeptide-binding Protein, Domain 1"/>
    <property type="match status" value="1"/>
</dbReference>
<dbReference type="GO" id="GO:0030288">
    <property type="term" value="C:outer membrane-bounded periplasmic space"/>
    <property type="evidence" value="ECO:0007669"/>
    <property type="project" value="UniProtKB-ARBA"/>
</dbReference>
<feature type="chain" id="PRO_5039452390" evidence="6">
    <location>
        <begin position="21"/>
        <end position="554"/>
    </location>
</feature>
<dbReference type="FunFam" id="3.90.76.10:FF:000001">
    <property type="entry name" value="Oligopeptide ABC transporter substrate-binding protein"/>
    <property type="match status" value="1"/>
</dbReference>
<keyword evidence="4 6" id="KW-0732">Signal</keyword>
<comment type="similarity">
    <text evidence="2">Belongs to the bacterial solute-binding protein 5 family.</text>
</comment>
<keyword evidence="5" id="KW-0653">Protein transport</keyword>
<evidence type="ECO:0000256" key="5">
    <source>
        <dbReference type="ARBA" id="ARBA00022856"/>
    </source>
</evidence>
<evidence type="ECO:0000256" key="4">
    <source>
        <dbReference type="ARBA" id="ARBA00022729"/>
    </source>
</evidence>
<dbReference type="CDD" id="cd08504">
    <property type="entry name" value="PBP2_OppA"/>
    <property type="match status" value="1"/>
</dbReference>
<dbReference type="GO" id="GO:1904680">
    <property type="term" value="F:peptide transmembrane transporter activity"/>
    <property type="evidence" value="ECO:0007669"/>
    <property type="project" value="TreeGrafter"/>
</dbReference>
<dbReference type="EMBL" id="BJYL01000003">
    <property type="protein sequence ID" value="GEN81912.1"/>
    <property type="molecule type" value="Genomic_DNA"/>
</dbReference>
<dbReference type="Gene3D" id="3.40.190.10">
    <property type="entry name" value="Periplasmic binding protein-like II"/>
    <property type="match status" value="1"/>
</dbReference>
<keyword evidence="3" id="KW-0813">Transport</keyword>
<dbReference type="OrthoDB" id="9801912at2"/>
<gene>
    <name evidence="8" type="ORF">SLU01_02240</name>
</gene>
<evidence type="ECO:0000313" key="9">
    <source>
        <dbReference type="Proteomes" id="UP000321901"/>
    </source>
</evidence>
<evidence type="ECO:0000256" key="6">
    <source>
        <dbReference type="SAM" id="SignalP"/>
    </source>
</evidence>
<keyword evidence="5" id="KW-0571">Peptide transport</keyword>
<evidence type="ECO:0000256" key="1">
    <source>
        <dbReference type="ARBA" id="ARBA00004196"/>
    </source>
</evidence>
<evidence type="ECO:0000256" key="3">
    <source>
        <dbReference type="ARBA" id="ARBA00022448"/>
    </source>
</evidence>
<reference evidence="8 9" key="1">
    <citation type="submission" date="2019-07" db="EMBL/GenBank/DDBJ databases">
        <title>Whole genome shotgun sequence of Sporosarcina luteola NBRC 105378.</title>
        <authorList>
            <person name="Hosoyama A."/>
            <person name="Uohara A."/>
            <person name="Ohji S."/>
            <person name="Ichikawa N."/>
        </authorList>
    </citation>
    <scope>NUCLEOTIDE SEQUENCE [LARGE SCALE GENOMIC DNA]</scope>
    <source>
        <strain evidence="8 9">NBRC 105378</strain>
    </source>
</reference>
<evidence type="ECO:0000313" key="8">
    <source>
        <dbReference type="EMBL" id="GEN81912.1"/>
    </source>
</evidence>
<sequence>MKNKKWLGFIFLTIFALVLSGCNFNSPDTDKGSEKEKEGTKEGDTAATVEQVLKLSASAEIPTMDSTKAHDGVAFNVLNNTNEGLYRQDENNESILALAEKHDVSEDEVVHTFTLRDTKWSNGDPVTAADFEYAWKRVMREAGAYNYMLATAGIKNAEAIMNEEMDADELGIKATGDLTLEVTLESPNPLFVTLLAFPTFLPQNQEFVEGLGDQYALEAENVLANGPFKLVSWTHEQGWVLEKNEDYWDADNVKLDKVEVIVVKEPSTGANLYETGKIDRTLLTSALVQQYADNEDFQIEKESDIIFLRFNHNHPILGNPEIRRAINMAIDRDGLTDIILQDGSTPLYGLVAGGYYFSPDQKDYREINGDINKGSIEEAKTLWENTLAEIGEKEVTVSINIADSEAHKKVAEYLQAQLEDNLPGFKLEIKAVPFAQRLEIEKAITYDISLSSWGPDYSDPMTYLDMWVTGGSANRMDYDNPKLNNLVSQAYSETDLSKRFEMLLEIEKILLVEDAAIAPLYQTGSAILKRGNIKDLVKHPSGAEFSYKWAYIEE</sequence>
<dbReference type="Gene3D" id="3.10.105.10">
    <property type="entry name" value="Dipeptide-binding Protein, Domain 3"/>
    <property type="match status" value="1"/>
</dbReference>
<comment type="subcellular location">
    <subcellularLocation>
        <location evidence="1">Cell envelope</location>
    </subcellularLocation>
</comment>
<dbReference type="PANTHER" id="PTHR30290">
    <property type="entry name" value="PERIPLASMIC BINDING COMPONENT OF ABC TRANSPORTER"/>
    <property type="match status" value="1"/>
</dbReference>
<keyword evidence="9" id="KW-1185">Reference proteome</keyword>
<proteinExistence type="inferred from homology"/>
<protein>
    <submittedName>
        <fullName evidence="8">Peptide ABC transporter substrate-binding protein</fullName>
    </submittedName>
</protein>
<dbReference type="PIRSF" id="PIRSF002741">
    <property type="entry name" value="MppA"/>
    <property type="match status" value="1"/>
</dbReference>
<dbReference type="PANTHER" id="PTHR30290:SF10">
    <property type="entry name" value="PERIPLASMIC OLIGOPEPTIDE-BINDING PROTEIN-RELATED"/>
    <property type="match status" value="1"/>
</dbReference>
<dbReference type="GO" id="GO:0015833">
    <property type="term" value="P:peptide transport"/>
    <property type="evidence" value="ECO:0007669"/>
    <property type="project" value="UniProtKB-KW"/>
</dbReference>
<dbReference type="GO" id="GO:0043190">
    <property type="term" value="C:ATP-binding cassette (ABC) transporter complex"/>
    <property type="evidence" value="ECO:0007669"/>
    <property type="project" value="InterPro"/>
</dbReference>
<evidence type="ECO:0000256" key="2">
    <source>
        <dbReference type="ARBA" id="ARBA00005695"/>
    </source>
</evidence>
<dbReference type="PROSITE" id="PS51257">
    <property type="entry name" value="PROKAR_LIPOPROTEIN"/>
    <property type="match status" value="1"/>
</dbReference>
<evidence type="ECO:0000259" key="7">
    <source>
        <dbReference type="Pfam" id="PF00496"/>
    </source>
</evidence>
<name>A0A511Z393_9BACL</name>
<dbReference type="AlphaFoldDB" id="A0A511Z393"/>
<dbReference type="FunFam" id="3.10.105.10:FF:000001">
    <property type="entry name" value="Oligopeptide ABC transporter, oligopeptide-binding protein"/>
    <property type="match status" value="1"/>
</dbReference>
<feature type="domain" description="Solute-binding protein family 5" evidence="7">
    <location>
        <begin position="97"/>
        <end position="473"/>
    </location>
</feature>
<feature type="signal peptide" evidence="6">
    <location>
        <begin position="1"/>
        <end position="20"/>
    </location>
</feature>
<dbReference type="Pfam" id="PF00496">
    <property type="entry name" value="SBP_bac_5"/>
    <property type="match status" value="1"/>
</dbReference>
<dbReference type="InterPro" id="IPR000914">
    <property type="entry name" value="SBP_5_dom"/>
</dbReference>
<dbReference type="SUPFAM" id="SSF53850">
    <property type="entry name" value="Periplasmic binding protein-like II"/>
    <property type="match status" value="1"/>
</dbReference>
<dbReference type="Proteomes" id="UP000321901">
    <property type="component" value="Unassembled WGS sequence"/>
</dbReference>
<dbReference type="RefSeq" id="WP_147054433.1">
    <property type="nucleotide sequence ID" value="NZ_BJYL01000003.1"/>
</dbReference>
<organism evidence="8 9">
    <name type="scientific">Sporosarcina luteola</name>
    <dbReference type="NCBI Taxonomy" id="582850"/>
    <lineage>
        <taxon>Bacteria</taxon>
        <taxon>Bacillati</taxon>
        <taxon>Bacillota</taxon>
        <taxon>Bacilli</taxon>
        <taxon>Bacillales</taxon>
        <taxon>Caryophanaceae</taxon>
        <taxon>Sporosarcina</taxon>
    </lineage>
</organism>